<feature type="domain" description="Amine oxidase" evidence="1">
    <location>
        <begin position="11"/>
        <end position="429"/>
    </location>
</feature>
<dbReference type="InterPro" id="IPR017830">
    <property type="entry name" value="SQase_HpnE"/>
</dbReference>
<dbReference type="AlphaFoldDB" id="A0A1F6D093"/>
<dbReference type="InterPro" id="IPR002937">
    <property type="entry name" value="Amino_oxidase"/>
</dbReference>
<dbReference type="Gene3D" id="3.50.50.60">
    <property type="entry name" value="FAD/NAD(P)-binding domain"/>
    <property type="match status" value="1"/>
</dbReference>
<dbReference type="EMBL" id="MFKF01000094">
    <property type="protein sequence ID" value="OGG54846.1"/>
    <property type="molecule type" value="Genomic_DNA"/>
</dbReference>
<dbReference type="NCBIfam" id="TIGR03467">
    <property type="entry name" value="HpnE"/>
    <property type="match status" value="1"/>
</dbReference>
<reference evidence="2 3" key="1">
    <citation type="journal article" date="2016" name="Nat. Commun.">
        <title>Thousands of microbial genomes shed light on interconnected biogeochemical processes in an aquifer system.</title>
        <authorList>
            <person name="Anantharaman K."/>
            <person name="Brown C.T."/>
            <person name="Hug L.A."/>
            <person name="Sharon I."/>
            <person name="Castelle C.J."/>
            <person name="Probst A.J."/>
            <person name="Thomas B.C."/>
            <person name="Singh A."/>
            <person name="Wilkins M.J."/>
            <person name="Karaoz U."/>
            <person name="Brodie E.L."/>
            <person name="Williams K.H."/>
            <person name="Hubbard S.S."/>
            <person name="Banfield J.F."/>
        </authorList>
    </citation>
    <scope>NUCLEOTIDE SEQUENCE [LARGE SCALE GENOMIC DNA]</scope>
    <source>
        <strain evidence="3">RIFCSPLOWO2_12_FULL_64_10</strain>
    </source>
</reference>
<gene>
    <name evidence="2" type="ORF">A3F84_22065</name>
</gene>
<sequence>MTDVLIIGGGFAGLSAATALAEQGLRITLLEARKRLGGRAYSFRDEATGDIVDNGQHLFMACYRETRRFLARIGTERHLRFQPDLRVDFRTPDAQRTALKCPRLPAPYHLLAGLASLSTVSVGDIFHLRHIMADLAVGDPCARAALTVSEWLRSHRQSEGIISNFWAPLTVATLNEAPDVASAGGLATVLRHGLMGSREDARLGLSVVGLSDLYTDAARRYVEERGGEVRLGAPVISIDRRGDRCEGVTLKDGTRLTADAVVSAVPHTALIPLLPQADPLRALRASPIVSVNVWFDRPVMAEPFAGLLGAECQWAFNRSMILNSPSRGHVALVISAAHQHIRLPQQDLVRLAVADLRRLFPEARTACVTRAFAVKEREATLSAGVGVVRPKQQSPVRNLFLAGDWTDTGLPATVESAVLSGHRCAEMILS</sequence>
<evidence type="ECO:0000313" key="3">
    <source>
        <dbReference type="Proteomes" id="UP000178606"/>
    </source>
</evidence>
<dbReference type="Pfam" id="PF01593">
    <property type="entry name" value="Amino_oxidase"/>
    <property type="match status" value="1"/>
</dbReference>
<evidence type="ECO:0000313" key="2">
    <source>
        <dbReference type="EMBL" id="OGG54846.1"/>
    </source>
</evidence>
<proteinExistence type="predicted"/>
<protein>
    <recommendedName>
        <fullName evidence="1">Amine oxidase domain-containing protein</fullName>
    </recommendedName>
</protein>
<dbReference type="SUPFAM" id="SSF51905">
    <property type="entry name" value="FAD/NAD(P)-binding domain"/>
    <property type="match status" value="1"/>
</dbReference>
<dbReference type="InterPro" id="IPR036188">
    <property type="entry name" value="FAD/NAD-bd_sf"/>
</dbReference>
<organism evidence="2 3">
    <name type="scientific">Handelsmanbacteria sp. (strain RIFCSPLOWO2_12_FULL_64_10)</name>
    <dbReference type="NCBI Taxonomy" id="1817868"/>
    <lineage>
        <taxon>Bacteria</taxon>
        <taxon>Candidatus Handelsmaniibacteriota</taxon>
    </lineage>
</organism>
<comment type="caution">
    <text evidence="2">The sequence shown here is derived from an EMBL/GenBank/DDBJ whole genome shotgun (WGS) entry which is preliminary data.</text>
</comment>
<dbReference type="InterPro" id="IPR050464">
    <property type="entry name" value="Zeta_carotene_desat/Oxidored"/>
</dbReference>
<evidence type="ECO:0000259" key="1">
    <source>
        <dbReference type="Pfam" id="PF01593"/>
    </source>
</evidence>
<dbReference type="PANTHER" id="PTHR42923:SF47">
    <property type="entry name" value="BLR3003 PROTEIN"/>
    <property type="match status" value="1"/>
</dbReference>
<dbReference type="GO" id="GO:0016491">
    <property type="term" value="F:oxidoreductase activity"/>
    <property type="evidence" value="ECO:0007669"/>
    <property type="project" value="InterPro"/>
</dbReference>
<dbReference type="PANTHER" id="PTHR42923">
    <property type="entry name" value="PROTOPORPHYRINOGEN OXIDASE"/>
    <property type="match status" value="1"/>
</dbReference>
<accession>A0A1F6D093</accession>
<name>A0A1F6D093_HANXR</name>
<dbReference type="Proteomes" id="UP000178606">
    <property type="component" value="Unassembled WGS sequence"/>
</dbReference>
<dbReference type="PRINTS" id="PR00420">
    <property type="entry name" value="RNGMNOXGNASE"/>
</dbReference>